<feature type="repeat" description="RCC1" evidence="1">
    <location>
        <begin position="205"/>
        <end position="256"/>
    </location>
</feature>
<dbReference type="PANTHER" id="PTHR45982:SF1">
    <property type="entry name" value="REGULATOR OF CHROMOSOME CONDENSATION"/>
    <property type="match status" value="1"/>
</dbReference>
<dbReference type="PROSITE" id="PS50012">
    <property type="entry name" value="RCC1_3"/>
    <property type="match status" value="1"/>
</dbReference>
<dbReference type="OrthoDB" id="5370059at2759"/>
<reference evidence="2" key="1">
    <citation type="journal article" date="2020" name="Stud. Mycol.">
        <title>101 Dothideomycetes genomes: a test case for predicting lifestyles and emergence of pathogens.</title>
        <authorList>
            <person name="Haridas S."/>
            <person name="Albert R."/>
            <person name="Binder M."/>
            <person name="Bloem J."/>
            <person name="Labutti K."/>
            <person name="Salamov A."/>
            <person name="Andreopoulos B."/>
            <person name="Baker S."/>
            <person name="Barry K."/>
            <person name="Bills G."/>
            <person name="Bluhm B."/>
            <person name="Cannon C."/>
            <person name="Castanera R."/>
            <person name="Culley D."/>
            <person name="Daum C."/>
            <person name="Ezra D."/>
            <person name="Gonzalez J."/>
            <person name="Henrissat B."/>
            <person name="Kuo A."/>
            <person name="Liang C."/>
            <person name="Lipzen A."/>
            <person name="Lutzoni F."/>
            <person name="Magnuson J."/>
            <person name="Mondo S."/>
            <person name="Nolan M."/>
            <person name="Ohm R."/>
            <person name="Pangilinan J."/>
            <person name="Park H.-J."/>
            <person name="Ramirez L."/>
            <person name="Alfaro M."/>
            <person name="Sun H."/>
            <person name="Tritt A."/>
            <person name="Yoshinaga Y."/>
            <person name="Zwiers L.-H."/>
            <person name="Turgeon B."/>
            <person name="Goodwin S."/>
            <person name="Spatafora J."/>
            <person name="Crous P."/>
            <person name="Grigoriev I."/>
        </authorList>
    </citation>
    <scope>NUCLEOTIDE SEQUENCE</scope>
    <source>
        <strain evidence="2">CBS 123094</strain>
    </source>
</reference>
<dbReference type="Proteomes" id="UP000799779">
    <property type="component" value="Unassembled WGS sequence"/>
</dbReference>
<evidence type="ECO:0000313" key="2">
    <source>
        <dbReference type="EMBL" id="KAF1997690.1"/>
    </source>
</evidence>
<evidence type="ECO:0000313" key="3">
    <source>
        <dbReference type="Proteomes" id="UP000799779"/>
    </source>
</evidence>
<dbReference type="Gene3D" id="2.130.10.30">
    <property type="entry name" value="Regulator of chromosome condensation 1/beta-lactamase-inhibitor protein II"/>
    <property type="match status" value="1"/>
</dbReference>
<accession>A0A6A5W6X1</accession>
<keyword evidence="3" id="KW-1185">Reference proteome</keyword>
<protein>
    <submittedName>
        <fullName evidence="2">RCC1/BLIP-II</fullName>
    </submittedName>
</protein>
<dbReference type="SUPFAM" id="SSF50985">
    <property type="entry name" value="RCC1/BLIP-II"/>
    <property type="match status" value="1"/>
</dbReference>
<dbReference type="InterPro" id="IPR051553">
    <property type="entry name" value="Ran_GTPase-activating"/>
</dbReference>
<proteinExistence type="predicted"/>
<dbReference type="AlphaFoldDB" id="A0A6A5W6X1"/>
<sequence>MELYTFGFDIQSSSQNLPQNTQTPTRTPASPSTINLLAGPSIKILWTSWCDAVISCARAQYLGTGLNSSHISQLESLVYKPSKSPIFFGNPLHAGLEGVAISTPSAPQKTTIHLFPLDQGLDIKLLHPPDDHEIQHIATTHSGHIAIITSTPRLTTISIFQFPSIADFQNWLEHKTQPHPIYTTSEPFASLLANATTFTALTTTGRVLTWSPDSRFPRLQARETGSAVPESIAYLSEMRIVKIASGGYMAAALSEDGELYLWGQACPGTEGELGILGGRSASGGEDEMEEDGDEFVNIASIEVEGDEARVVDVAIGCGHILCAVSTDLRGLLSRRVFAAGQNENGQLGLDTAGNFVEEFREVEAFKERKVESLVCAGWSSWVVVEKE</sequence>
<dbReference type="InterPro" id="IPR009091">
    <property type="entry name" value="RCC1/BLIP-II"/>
</dbReference>
<dbReference type="PANTHER" id="PTHR45982">
    <property type="entry name" value="REGULATOR OF CHROMOSOME CONDENSATION"/>
    <property type="match status" value="1"/>
</dbReference>
<organism evidence="2 3">
    <name type="scientific">Amniculicola lignicola CBS 123094</name>
    <dbReference type="NCBI Taxonomy" id="1392246"/>
    <lineage>
        <taxon>Eukaryota</taxon>
        <taxon>Fungi</taxon>
        <taxon>Dikarya</taxon>
        <taxon>Ascomycota</taxon>
        <taxon>Pezizomycotina</taxon>
        <taxon>Dothideomycetes</taxon>
        <taxon>Pleosporomycetidae</taxon>
        <taxon>Pleosporales</taxon>
        <taxon>Amniculicolaceae</taxon>
        <taxon>Amniculicola</taxon>
    </lineage>
</organism>
<evidence type="ECO:0000256" key="1">
    <source>
        <dbReference type="PROSITE-ProRule" id="PRU00235"/>
    </source>
</evidence>
<dbReference type="InterPro" id="IPR000408">
    <property type="entry name" value="Reg_chr_condens"/>
</dbReference>
<name>A0A6A5W6X1_9PLEO</name>
<gene>
    <name evidence="2" type="ORF">P154DRAFT_605148</name>
</gene>
<dbReference type="EMBL" id="ML977610">
    <property type="protein sequence ID" value="KAF1997690.1"/>
    <property type="molecule type" value="Genomic_DNA"/>
</dbReference>